<feature type="region of interest" description="Disordered" evidence="1">
    <location>
        <begin position="248"/>
        <end position="281"/>
    </location>
</feature>
<accession>A0A010QMU5</accession>
<dbReference type="AlphaFoldDB" id="A0A010QMU5"/>
<organism evidence="2 3">
    <name type="scientific">Colletotrichum fioriniae PJ7</name>
    <dbReference type="NCBI Taxonomy" id="1445577"/>
    <lineage>
        <taxon>Eukaryota</taxon>
        <taxon>Fungi</taxon>
        <taxon>Dikarya</taxon>
        <taxon>Ascomycota</taxon>
        <taxon>Pezizomycotina</taxon>
        <taxon>Sordariomycetes</taxon>
        <taxon>Hypocreomycetidae</taxon>
        <taxon>Glomerellales</taxon>
        <taxon>Glomerellaceae</taxon>
        <taxon>Colletotrichum</taxon>
        <taxon>Colletotrichum acutatum species complex</taxon>
    </lineage>
</organism>
<dbReference type="STRING" id="1445577.A0A010QMU5"/>
<feature type="compositionally biased region" description="Acidic residues" evidence="1">
    <location>
        <begin position="265"/>
        <end position="276"/>
    </location>
</feature>
<proteinExistence type="predicted"/>
<dbReference type="Proteomes" id="UP000020467">
    <property type="component" value="Unassembled WGS sequence"/>
</dbReference>
<sequence length="502" mass="57074">MSSNDRNMWPTGPAGPVPGTAEYLNCLVDSTGKCKCLSSRPKAGDDPKLPRFLSFFTEMAVQEAREYSLVPDHPMNEREMNAPETGPFRPPMSKLDTRNICTDCYKKAAPKGFTTWSLSYEKRTFQYGTFPPQITAGSPIDADSYLGERLINFPSFDARVIFRKMAHDGRPIYIDRLHGETKWIPNLTGKAERERQNAAINRENGAAYMSATRIYRADGEFGAGQNTTAEHRVGNGRLEVVRPNWRLTMPRSDSPQENLSNPAAEIEEPSEDEEEASQQITGPRLVPREWLPPGPYVVYTYYMENSHGQWPEKPPVRRLSISRVDKIETDMTGLINPTAPSKEELARFAREKQLRRQWDEKEKYLSRHDRIRIGDALLIAHGYPKDKIPNIPTEAYEDIVRISDDDDRGPGVWELRDSFTGTGTPGGFFYENVSRQDLVTHHYPSRRPGLGLSSPPRRTFPVSDDEVYLAYGDWSEDARFKVNLSSIEITRPQEDETYKSGL</sequence>
<reference evidence="2 3" key="1">
    <citation type="submission" date="2014-02" db="EMBL/GenBank/DDBJ databases">
        <title>The genome sequence of Colletotrichum fioriniae PJ7.</title>
        <authorList>
            <person name="Baroncelli R."/>
            <person name="Thon M.R."/>
        </authorList>
    </citation>
    <scope>NUCLEOTIDE SEQUENCE [LARGE SCALE GENOMIC DNA]</scope>
    <source>
        <strain evidence="2 3">PJ7</strain>
    </source>
</reference>
<feature type="compositionally biased region" description="Polar residues" evidence="1">
    <location>
        <begin position="251"/>
        <end position="261"/>
    </location>
</feature>
<gene>
    <name evidence="2" type="ORF">CFIO01_01039</name>
</gene>
<evidence type="ECO:0000256" key="1">
    <source>
        <dbReference type="SAM" id="MobiDB-lite"/>
    </source>
</evidence>
<evidence type="ECO:0000313" key="3">
    <source>
        <dbReference type="Proteomes" id="UP000020467"/>
    </source>
</evidence>
<dbReference type="OrthoDB" id="5357217at2759"/>
<dbReference type="EMBL" id="JARH01000372">
    <property type="protein sequence ID" value="EXF81377.1"/>
    <property type="molecule type" value="Genomic_DNA"/>
</dbReference>
<comment type="caution">
    <text evidence="2">The sequence shown here is derived from an EMBL/GenBank/DDBJ whole genome shotgun (WGS) entry which is preliminary data.</text>
</comment>
<evidence type="ECO:0000313" key="2">
    <source>
        <dbReference type="EMBL" id="EXF81377.1"/>
    </source>
</evidence>
<dbReference type="HOGENOM" id="CLU_542912_0_0_1"/>
<keyword evidence="3" id="KW-1185">Reference proteome</keyword>
<name>A0A010QMU5_9PEZI</name>
<protein>
    <submittedName>
        <fullName evidence="2">Uncharacterized protein</fullName>
    </submittedName>
</protein>
<dbReference type="KEGG" id="cfj:CFIO01_01039"/>